<dbReference type="PANTHER" id="PTHR43715:SF1">
    <property type="entry name" value="GDP-MANNOSE 4,6 DEHYDRATASE"/>
    <property type="match status" value="1"/>
</dbReference>
<dbReference type="SUPFAM" id="SSF51735">
    <property type="entry name" value="NAD(P)-binding Rossmann-fold domains"/>
    <property type="match status" value="1"/>
</dbReference>
<evidence type="ECO:0000256" key="1">
    <source>
        <dbReference type="ARBA" id="ARBA00023239"/>
    </source>
</evidence>
<proteinExistence type="predicted"/>
<keyword evidence="1" id="KW-0456">Lyase</keyword>
<comment type="caution">
    <text evidence="4">The sequence shown here is derived from an EMBL/GenBank/DDBJ whole genome shotgun (WGS) entry which is preliminary data.</text>
</comment>
<evidence type="ECO:0000256" key="3">
    <source>
        <dbReference type="SAM" id="Phobius"/>
    </source>
</evidence>
<organism evidence="4 5">
    <name type="scientific">Cyclostephanos tholiformis</name>
    <dbReference type="NCBI Taxonomy" id="382380"/>
    <lineage>
        <taxon>Eukaryota</taxon>
        <taxon>Sar</taxon>
        <taxon>Stramenopiles</taxon>
        <taxon>Ochrophyta</taxon>
        <taxon>Bacillariophyta</taxon>
        <taxon>Coscinodiscophyceae</taxon>
        <taxon>Thalassiosirophycidae</taxon>
        <taxon>Stephanodiscales</taxon>
        <taxon>Stephanodiscaceae</taxon>
        <taxon>Cyclostephanos</taxon>
    </lineage>
</organism>
<dbReference type="Gene3D" id="3.40.50.720">
    <property type="entry name" value="NAD(P)-binding Rossmann-like Domain"/>
    <property type="match status" value="2"/>
</dbReference>
<dbReference type="InterPro" id="IPR036291">
    <property type="entry name" value="NAD(P)-bd_dom_sf"/>
</dbReference>
<dbReference type="Proteomes" id="UP001530377">
    <property type="component" value="Unassembled WGS sequence"/>
</dbReference>
<keyword evidence="3" id="KW-1133">Transmembrane helix</keyword>
<name>A0ABD3SQ07_9STRA</name>
<evidence type="ECO:0000313" key="5">
    <source>
        <dbReference type="Proteomes" id="UP001530377"/>
    </source>
</evidence>
<gene>
    <name evidence="4" type="ORF">ACHAXA_001187</name>
</gene>
<feature type="region of interest" description="Disordered" evidence="2">
    <location>
        <begin position="525"/>
        <end position="547"/>
    </location>
</feature>
<dbReference type="GO" id="GO:0016829">
    <property type="term" value="F:lyase activity"/>
    <property type="evidence" value="ECO:0007669"/>
    <property type="project" value="UniProtKB-KW"/>
</dbReference>
<feature type="transmembrane region" description="Helical" evidence="3">
    <location>
        <begin position="82"/>
        <end position="101"/>
    </location>
</feature>
<protein>
    <submittedName>
        <fullName evidence="4">Uncharacterized protein</fullName>
    </submittedName>
</protein>
<dbReference type="InterPro" id="IPR006368">
    <property type="entry name" value="GDP_Man_deHydtase"/>
</dbReference>
<keyword evidence="3" id="KW-0472">Membrane</keyword>
<dbReference type="PANTHER" id="PTHR43715">
    <property type="entry name" value="GDP-MANNOSE 4,6-DEHYDRATASE"/>
    <property type="match status" value="1"/>
</dbReference>
<keyword evidence="3" id="KW-0812">Transmembrane</keyword>
<sequence length="1418" mass="159752">MPHNHPLQHPVDNLAISTTGLEHPMAVASQHFNYRGGSAPTAAHNNVINGGVGRGRSFSVYGNKARANTRACGGDSFAWKKLAQCSFVFLILGYLLFFFLAQNHYLRNEEDLGQYGHWGRRIPLLPSSQIDHDSYSHDGGYDGDYAGMLPPPRRRDGDSLRGIELSGNIISSIDRLRLSHDDSRGLNTIDHHTTLDDVIPANNMLGDMRDYLFKVAGRRLPQQQQRQRFEERAVRWSTKDPLRNALMETADRRKDRRLRTKPPKNVSNHHRLWYKLGHSSIDTIASLQSRWKENVASNAEAAATNHKQAAQAVINASKLCGAHAREAAKYHPENFLSSSYSNGNKIRHEPQHPLGPQSRVLISGILSPLGLHLALALFRQCGVVNFLGLDTMFPNDPLIRLEHQERLAVLMQELGDFGELRVPFLGLESNQASGGDQSLTSARTLREKMLLELRKLHQAENGTVAEILDKVGQYARPYRQYGIPLTPGTTRDGSGHLDVVLEYRPTHIVHLAGTQSDSLLSANYHAKSDGASPSHRNTIHQNKDEEEDDILKEGVSARPHLYDLRMGVTGMEQLLSGAVAQMMIPPKAGPAIAITPHMSESDMAKMTKPHIVYASSYDAIYFRDTTVRLQQHARKTVIERDNLGNTFPPPPKTPSRGIHGMSRLIDEILASSYHALHNIPSIGLRFDVIYGPRGFGVPSTSIPIYHADRIKTTKRGVSPDVDLAETAVRSLYKAWMEAINTNEDAKRRGAEKETEGDIAAKGEEDATPGRRLEEARRLNLIEESGWMHLAHERRDFVFVDDAVDAIVSAMQYRPVNKSPTTFNIGSGEMSDLASLTDEIQKLVIPDREYNKKTSISKNVIDVEQSRLAHAASLSSHDYLRWSAKTSFKVGAAKLLAWHLDRAMPFFRPVSSSDNEVDYSTSQSQRAATGENILLPLDGEKILSRRGITSCSYDDPTCLRELHTSYPCSSECSTQSCTPSVFDGVIKISHDLTEDCDVVLYTMALGYDVEYLGLETEYSDGEEQEKWWETTVCTIAFVPSESTLVKKIISQVPQEKLKNRGITPASSHNVKVKRLNGYLAHHGWVLILVDDATKPLTAEDLFVPKLSPARLFHSTVRKAMFVDENFSHTPYPEDAQFLTSETSRGVLPKRTISGPDAKGHKTKYKLPEEPQRRAVLLVSPMRQIPDLAGDQMPLKEITLSFMKDTGLEPNETEEIRTQREFYERARSSINSMDLRSLNPTVRHKIEINNFIRSKWIVHHLKLEEGHQLRCEWYREHIRWGTLLDQLSFAYVMAKRELTRKIIMKQPLPPTHEEPTILQQIIRLKSDAHEWHPIFSAEGAVKPFHHSEISLEHIPLNLQDLPDNEITAVNAENTHADVGSTFYVRIMSDTQMTESRKKWMKARNNHRKYVSREMAKEEAN</sequence>
<evidence type="ECO:0000256" key="2">
    <source>
        <dbReference type="SAM" id="MobiDB-lite"/>
    </source>
</evidence>
<feature type="region of interest" description="Disordered" evidence="2">
    <location>
        <begin position="745"/>
        <end position="767"/>
    </location>
</feature>
<accession>A0ABD3SQ07</accession>
<evidence type="ECO:0000313" key="4">
    <source>
        <dbReference type="EMBL" id="KAL3826664.1"/>
    </source>
</evidence>
<dbReference type="EMBL" id="JALLPB020000016">
    <property type="protein sequence ID" value="KAL3826664.1"/>
    <property type="molecule type" value="Genomic_DNA"/>
</dbReference>
<reference evidence="4 5" key="1">
    <citation type="submission" date="2024-10" db="EMBL/GenBank/DDBJ databases">
        <title>Updated reference genomes for cyclostephanoid diatoms.</title>
        <authorList>
            <person name="Roberts W.R."/>
            <person name="Alverson A.J."/>
        </authorList>
    </citation>
    <scope>NUCLEOTIDE SEQUENCE [LARGE SCALE GENOMIC DNA]</scope>
    <source>
        <strain evidence="4 5">AJA228-03</strain>
    </source>
</reference>
<keyword evidence="5" id="KW-1185">Reference proteome</keyword>